<dbReference type="InterPro" id="IPR007581">
    <property type="entry name" value="Endonuclease-V"/>
</dbReference>
<protein>
    <recommendedName>
        <fullName evidence="3">Endonuclease V</fullName>
    </recommendedName>
</protein>
<accession>A0ABR3PT81</accession>
<dbReference type="RefSeq" id="XP_069205603.1">
    <property type="nucleotide sequence ID" value="XM_069357666.1"/>
</dbReference>
<evidence type="ECO:0008006" key="3">
    <source>
        <dbReference type="Google" id="ProtNLM"/>
    </source>
</evidence>
<dbReference type="Gene3D" id="3.30.2170.10">
    <property type="entry name" value="archaeoglobus fulgidus dsm 4304 superfamily"/>
    <property type="match status" value="1"/>
</dbReference>
<keyword evidence="2" id="KW-1185">Reference proteome</keyword>
<dbReference type="Proteomes" id="UP001565368">
    <property type="component" value="Unassembled WGS sequence"/>
</dbReference>
<dbReference type="GeneID" id="95990341"/>
<comment type="caution">
    <text evidence="1">The sequence shown here is derived from an EMBL/GenBank/DDBJ whole genome shotgun (WGS) entry which is preliminary data.</text>
</comment>
<dbReference type="Pfam" id="PF04493">
    <property type="entry name" value="Endonuclease_5"/>
    <property type="match status" value="1"/>
</dbReference>
<name>A0ABR3PT81_9TREE</name>
<evidence type="ECO:0000313" key="2">
    <source>
        <dbReference type="Proteomes" id="UP001565368"/>
    </source>
</evidence>
<proteinExistence type="predicted"/>
<evidence type="ECO:0000313" key="1">
    <source>
        <dbReference type="EMBL" id="KAL1405659.1"/>
    </source>
</evidence>
<organism evidence="1 2">
    <name type="scientific">Vanrija albida</name>
    <dbReference type="NCBI Taxonomy" id="181172"/>
    <lineage>
        <taxon>Eukaryota</taxon>
        <taxon>Fungi</taxon>
        <taxon>Dikarya</taxon>
        <taxon>Basidiomycota</taxon>
        <taxon>Agaricomycotina</taxon>
        <taxon>Tremellomycetes</taxon>
        <taxon>Trichosporonales</taxon>
        <taxon>Trichosporonaceae</taxon>
        <taxon>Vanrija</taxon>
    </lineage>
</organism>
<sequence length="207" mass="21765">MTTDTDAGATTAAPAPAPAPILAIDVQYKDTPTSSTGYAAGVLFDSFSSAAPTHTYTHTHADAEPYVAGSFFKRELPPIRALIAAAPVPPRTIVVDGFVDLVSEAGVKPGLGRRLFDELGGEVVVIGVAKNPFRTRAEGAPEEPEPGLNTHPGEVFRGSSGRALYVTAAGVSQEHAMELVRHMHGANRQPTMLKLVDREARDAALRG</sequence>
<gene>
    <name evidence="1" type="ORF">Q8F55_009298</name>
</gene>
<dbReference type="EMBL" id="JBBXJM010000007">
    <property type="protein sequence ID" value="KAL1405659.1"/>
    <property type="molecule type" value="Genomic_DNA"/>
</dbReference>
<reference evidence="1 2" key="1">
    <citation type="submission" date="2023-08" db="EMBL/GenBank/DDBJ databases">
        <title>Annotated Genome Sequence of Vanrija albida AlHP1.</title>
        <authorList>
            <person name="Herzog R."/>
        </authorList>
    </citation>
    <scope>NUCLEOTIDE SEQUENCE [LARGE SCALE GENOMIC DNA]</scope>
    <source>
        <strain evidence="1 2">AlHP1</strain>
    </source>
</reference>